<dbReference type="InterPro" id="IPR016167">
    <property type="entry name" value="FAD-bd_PCMH_sub1"/>
</dbReference>
<feature type="domain" description="FAD-binding PCMH-type" evidence="4">
    <location>
        <begin position="1"/>
        <end position="177"/>
    </location>
</feature>
<dbReference type="AlphaFoldDB" id="A0A0P1FHE7"/>
<dbReference type="Proteomes" id="UP000051887">
    <property type="component" value="Unassembled WGS sequence"/>
</dbReference>
<dbReference type="SMART" id="SM01092">
    <property type="entry name" value="CO_deh_flav_C"/>
    <property type="match status" value="1"/>
</dbReference>
<evidence type="ECO:0000256" key="3">
    <source>
        <dbReference type="ARBA" id="ARBA00023002"/>
    </source>
</evidence>
<dbReference type="FunFam" id="3.30.465.10:FF:000017">
    <property type="entry name" value="Xanthine dehydrogenase, FAD binding subunit"/>
    <property type="match status" value="1"/>
</dbReference>
<protein>
    <submittedName>
        <fullName evidence="6">Carbon monoxide dehydrogenase medium chain</fullName>
        <ecNumber evidence="6">1.2.99.2</ecNumber>
    </submittedName>
</protein>
<dbReference type="EMBL" id="CYSB01000029">
    <property type="protein sequence ID" value="CUH67229.1"/>
    <property type="molecule type" value="Genomic_DNA"/>
</dbReference>
<dbReference type="InterPro" id="IPR036683">
    <property type="entry name" value="CO_DH_flav_C_dom_sf"/>
</dbReference>
<dbReference type="Proteomes" id="UP000051086">
    <property type="component" value="Unassembled WGS sequence"/>
</dbReference>
<accession>A0A0P1FHE7</accession>
<evidence type="ECO:0000259" key="4">
    <source>
        <dbReference type="PROSITE" id="PS51387"/>
    </source>
</evidence>
<keyword evidence="2" id="KW-0274">FAD</keyword>
<dbReference type="Gene3D" id="3.30.43.10">
    <property type="entry name" value="Uridine Diphospho-n-acetylenolpyruvylglucosamine Reductase, domain 2"/>
    <property type="match status" value="1"/>
</dbReference>
<evidence type="ECO:0000313" key="5">
    <source>
        <dbReference type="EMBL" id="CUH67229.1"/>
    </source>
</evidence>
<evidence type="ECO:0000313" key="6">
    <source>
        <dbReference type="EMBL" id="CUH73798.1"/>
    </source>
</evidence>
<dbReference type="SUPFAM" id="SSF56176">
    <property type="entry name" value="FAD-binding/transporter-associated domain-like"/>
    <property type="match status" value="1"/>
</dbReference>
<dbReference type="SUPFAM" id="SSF55447">
    <property type="entry name" value="CO dehydrogenase flavoprotein C-terminal domain-like"/>
    <property type="match status" value="1"/>
</dbReference>
<name>A0A0P1FHE7_9RHOB</name>
<dbReference type="PROSITE" id="PS51387">
    <property type="entry name" value="FAD_PCMH"/>
    <property type="match status" value="1"/>
</dbReference>
<keyword evidence="7" id="KW-1185">Reference proteome</keyword>
<dbReference type="EMBL" id="CYSC01000043">
    <property type="protein sequence ID" value="CUH73798.1"/>
    <property type="molecule type" value="Genomic_DNA"/>
</dbReference>
<dbReference type="FunFam" id="3.30.43.10:FF:000015">
    <property type="entry name" value="Carbon monoxide dehydrogenase medium chain"/>
    <property type="match status" value="1"/>
</dbReference>
<evidence type="ECO:0000313" key="8">
    <source>
        <dbReference type="Proteomes" id="UP000051887"/>
    </source>
</evidence>
<reference evidence="6 8" key="2">
    <citation type="submission" date="2015-09" db="EMBL/GenBank/DDBJ databases">
        <authorList>
            <consortium name="Swine Surveillance"/>
        </authorList>
    </citation>
    <scope>NUCLEOTIDE SEQUENCE [LARGE SCALE GENOMIC DNA]</scope>
    <source>
        <strain evidence="6 8">5120</strain>
    </source>
</reference>
<keyword evidence="3 6" id="KW-0560">Oxidoreductase</keyword>
<dbReference type="GO" id="GO:0071949">
    <property type="term" value="F:FAD binding"/>
    <property type="evidence" value="ECO:0007669"/>
    <property type="project" value="InterPro"/>
</dbReference>
<dbReference type="RefSeq" id="WP_058244947.1">
    <property type="nucleotide sequence ID" value="NZ_CYSB01000029.1"/>
</dbReference>
<dbReference type="InterPro" id="IPR005107">
    <property type="entry name" value="CO_DH_flav_C"/>
</dbReference>
<dbReference type="OrthoDB" id="9793944at2"/>
<dbReference type="Gene3D" id="3.30.465.10">
    <property type="match status" value="1"/>
</dbReference>
<proteinExistence type="predicted"/>
<dbReference type="GO" id="GO:0016491">
    <property type="term" value="F:oxidoreductase activity"/>
    <property type="evidence" value="ECO:0007669"/>
    <property type="project" value="UniProtKB-KW"/>
</dbReference>
<evidence type="ECO:0000256" key="1">
    <source>
        <dbReference type="ARBA" id="ARBA00022630"/>
    </source>
</evidence>
<keyword evidence="1" id="KW-0285">Flavoprotein</keyword>
<organism evidence="6 8">
    <name type="scientific">Thalassovita autumnalis</name>
    <dbReference type="NCBI Taxonomy" id="2072972"/>
    <lineage>
        <taxon>Bacteria</taxon>
        <taxon>Pseudomonadati</taxon>
        <taxon>Pseudomonadota</taxon>
        <taxon>Alphaproteobacteria</taxon>
        <taxon>Rhodobacterales</taxon>
        <taxon>Roseobacteraceae</taxon>
        <taxon>Thalassovita</taxon>
    </lineage>
</organism>
<evidence type="ECO:0000256" key="2">
    <source>
        <dbReference type="ARBA" id="ARBA00022827"/>
    </source>
</evidence>
<dbReference type="Pfam" id="PF00941">
    <property type="entry name" value="FAD_binding_5"/>
    <property type="match status" value="1"/>
</dbReference>
<dbReference type="PANTHER" id="PTHR42659:SF2">
    <property type="entry name" value="XANTHINE DEHYDROGENASE SUBUNIT C-RELATED"/>
    <property type="match status" value="1"/>
</dbReference>
<evidence type="ECO:0000313" key="7">
    <source>
        <dbReference type="Proteomes" id="UP000051086"/>
    </source>
</evidence>
<dbReference type="InterPro" id="IPR051312">
    <property type="entry name" value="Diverse_Substr_Oxidored"/>
</dbReference>
<dbReference type="InterPro" id="IPR016166">
    <property type="entry name" value="FAD-bd_PCMH"/>
</dbReference>
<dbReference type="InterPro" id="IPR002346">
    <property type="entry name" value="Mopterin_DH_FAD-bd"/>
</dbReference>
<sequence>MIPSGFEYHRPADVAGALSILQEHGDDARVIAGGHSLIPMMKLRMADVDHLIDLQDIDALKGISIGTDEVTIGAMVTQHELIENDALAQAVPIIREAALVIADPQVRYVGTIGGNVANGDPGNDMPGLMQCLDARFELVGPDGTREVPAREFYEAAYFTAREDEEILTKVIIPVPAAGTGQAYEKQKRKIGDYATAASGVMIQTEGGVCTAASIAMTNLADTPIWCEAASDALVGSDLGDVACKAAVAAAIDAIEPVADNRGPVEFKKHVAGVILRRAIDRAIARASN</sequence>
<dbReference type="Gene3D" id="3.30.390.50">
    <property type="entry name" value="CO dehydrogenase flavoprotein, C-terminal domain"/>
    <property type="match status" value="1"/>
</dbReference>
<reference evidence="5 7" key="1">
    <citation type="submission" date="2015-09" db="EMBL/GenBank/DDBJ databases">
        <authorList>
            <person name="Rodrigo-Torres L."/>
            <person name="Arahal D.R."/>
        </authorList>
    </citation>
    <scope>NUCLEOTIDE SEQUENCE [LARGE SCALE GENOMIC DNA]</scope>
    <source>
        <strain evidence="5 7">CECT 5118</strain>
    </source>
</reference>
<dbReference type="InterPro" id="IPR016169">
    <property type="entry name" value="FAD-bd_PCMH_sub2"/>
</dbReference>
<dbReference type="PANTHER" id="PTHR42659">
    <property type="entry name" value="XANTHINE DEHYDROGENASE SUBUNIT C-RELATED"/>
    <property type="match status" value="1"/>
</dbReference>
<gene>
    <name evidence="6" type="primary">coxM_2</name>
    <name evidence="5" type="synonym">coxM_1</name>
    <name evidence="5" type="ORF">TL5118_02098</name>
    <name evidence="6" type="ORF">TL5120_03613</name>
</gene>
<dbReference type="Pfam" id="PF03450">
    <property type="entry name" value="CO_deh_flav_C"/>
    <property type="match status" value="1"/>
</dbReference>
<dbReference type="EC" id="1.2.99.2" evidence="6"/>
<dbReference type="InterPro" id="IPR036318">
    <property type="entry name" value="FAD-bd_PCMH-like_sf"/>
</dbReference>